<dbReference type="Proteomes" id="UP001231109">
    <property type="component" value="Unassembled WGS sequence"/>
</dbReference>
<protein>
    <submittedName>
        <fullName evidence="1">Uncharacterized protein</fullName>
    </submittedName>
</protein>
<reference evidence="1 2" key="1">
    <citation type="submission" date="2022-11" db="EMBL/GenBank/DDBJ databases">
        <title>Viruses from the air-sea interface of a natural surface slick.</title>
        <authorList>
            <person name="Rahlff J."/>
            <person name="Holmfeldt K."/>
        </authorList>
    </citation>
    <scope>NUCLEOTIDE SEQUENCE [LARGE SCALE GENOMIC DNA]</scope>
    <source>
        <strain evidence="1 2">SMS4</strain>
    </source>
</reference>
<proteinExistence type="predicted"/>
<name>A0ABT9I5Q1_9GAMM</name>
<comment type="caution">
    <text evidence="1">The sequence shown here is derived from an EMBL/GenBank/DDBJ whole genome shotgun (WGS) entry which is preliminary data.</text>
</comment>
<accession>A0ABT9I5Q1</accession>
<evidence type="ECO:0000313" key="1">
    <source>
        <dbReference type="EMBL" id="MDP5138727.1"/>
    </source>
</evidence>
<dbReference type="EMBL" id="JAPJDZ010000270">
    <property type="protein sequence ID" value="MDP5138727.1"/>
    <property type="molecule type" value="Genomic_DNA"/>
</dbReference>
<evidence type="ECO:0000313" key="2">
    <source>
        <dbReference type="Proteomes" id="UP001231109"/>
    </source>
</evidence>
<keyword evidence="2" id="KW-1185">Reference proteome</keyword>
<dbReference type="RefSeq" id="WP_305977828.1">
    <property type="nucleotide sequence ID" value="NZ_JAPJDZ010000270.1"/>
</dbReference>
<organism evidence="1 2">
    <name type="scientific">Rheinheimera baltica</name>
    <dbReference type="NCBI Taxonomy" id="67576"/>
    <lineage>
        <taxon>Bacteria</taxon>
        <taxon>Pseudomonadati</taxon>
        <taxon>Pseudomonadota</taxon>
        <taxon>Gammaproteobacteria</taxon>
        <taxon>Chromatiales</taxon>
        <taxon>Chromatiaceae</taxon>
        <taxon>Rheinheimera</taxon>
    </lineage>
</organism>
<gene>
    <name evidence="1" type="ORF">ORJ04_22535</name>
</gene>
<sequence>MNIEDYVKNYTEEDELKILFAWNGKHGDDFMDENLKFRREVIKYFESGMAIFPLSLISALYDAETEFAKEAWGVHPVVSKLAKELLERGGSKYVSTYLKGWARGMDAHLQSKQIELSENCINELIKYSKLRKENDEFPNKQQAELFIEFLEYKLAQKH</sequence>